<dbReference type="SUPFAM" id="SSF56436">
    <property type="entry name" value="C-type lectin-like"/>
    <property type="match status" value="1"/>
</dbReference>
<feature type="signal peptide" evidence="1">
    <location>
        <begin position="1"/>
        <end position="22"/>
    </location>
</feature>
<dbReference type="InterPro" id="IPR016187">
    <property type="entry name" value="CTDL_fold"/>
</dbReference>
<protein>
    <submittedName>
        <fullName evidence="4">C-type lectin 37Db</fullName>
    </submittedName>
</protein>
<dbReference type="InterPro" id="IPR001304">
    <property type="entry name" value="C-type_lectin-like"/>
</dbReference>
<evidence type="ECO:0000313" key="3">
    <source>
        <dbReference type="Proteomes" id="UP000504634"/>
    </source>
</evidence>
<dbReference type="InterPro" id="IPR016186">
    <property type="entry name" value="C-type_lectin-like/link_sf"/>
</dbReference>
<feature type="chain" id="PRO_5027107977" evidence="1">
    <location>
        <begin position="23"/>
        <end position="165"/>
    </location>
</feature>
<proteinExistence type="predicted"/>
<dbReference type="PANTHER" id="PTHR22803">
    <property type="entry name" value="MANNOSE, PHOSPHOLIPASE, LECTIN RECEPTOR RELATED"/>
    <property type="match status" value="1"/>
</dbReference>
<dbReference type="InterPro" id="IPR050111">
    <property type="entry name" value="C-type_lectin/snaclec_domain"/>
</dbReference>
<evidence type="ECO:0000256" key="1">
    <source>
        <dbReference type="SAM" id="SignalP"/>
    </source>
</evidence>
<gene>
    <name evidence="4" type="primary">LOC115626216</name>
</gene>
<accession>A0A6J2TLB2</accession>
<dbReference type="Pfam" id="PF00059">
    <property type="entry name" value="Lectin_C"/>
    <property type="match status" value="1"/>
</dbReference>
<reference evidence="4" key="1">
    <citation type="submission" date="2025-08" db="UniProtKB">
        <authorList>
            <consortium name="RefSeq"/>
        </authorList>
    </citation>
    <scope>IDENTIFICATION</scope>
    <source>
        <strain evidence="4">11010-0011.00</strain>
        <tissue evidence="4">Whole body</tissue>
    </source>
</reference>
<dbReference type="SMART" id="SM00034">
    <property type="entry name" value="CLECT"/>
    <property type="match status" value="1"/>
</dbReference>
<dbReference type="GeneID" id="115626216"/>
<evidence type="ECO:0000259" key="2">
    <source>
        <dbReference type="PROSITE" id="PS50041"/>
    </source>
</evidence>
<sequence length="165" mass="18697">MAIERRMLGIFVLLLAWANSQSTPITQMPQNTLQNFTQIGSKLYYIEQSSKSNWFLAADKCRQLNGTLANLVDEEELLELSRKLNPSSSYWLGVNDLAIQGVYTAQATGYEAEFLNWAAGQPDNIGGKEHCVELWYDLNVFRMNDASCEIPFLFICEGHEKSNMC</sequence>
<dbReference type="RefSeq" id="XP_030377371.1">
    <property type="nucleotide sequence ID" value="XM_030521511.1"/>
</dbReference>
<evidence type="ECO:0000313" key="4">
    <source>
        <dbReference type="RefSeq" id="XP_030377371.1"/>
    </source>
</evidence>
<keyword evidence="1" id="KW-0732">Signal</keyword>
<name>A0A6J2TLB2_DROLE</name>
<keyword evidence="3" id="KW-1185">Reference proteome</keyword>
<organism evidence="3 4">
    <name type="scientific">Drosophila lebanonensis</name>
    <name type="common">Fruit fly</name>
    <name type="synonym">Scaptodrosophila lebanonensis</name>
    <dbReference type="NCBI Taxonomy" id="7225"/>
    <lineage>
        <taxon>Eukaryota</taxon>
        <taxon>Metazoa</taxon>
        <taxon>Ecdysozoa</taxon>
        <taxon>Arthropoda</taxon>
        <taxon>Hexapoda</taxon>
        <taxon>Insecta</taxon>
        <taxon>Pterygota</taxon>
        <taxon>Neoptera</taxon>
        <taxon>Endopterygota</taxon>
        <taxon>Diptera</taxon>
        <taxon>Brachycera</taxon>
        <taxon>Muscomorpha</taxon>
        <taxon>Ephydroidea</taxon>
        <taxon>Drosophilidae</taxon>
        <taxon>Scaptodrosophila</taxon>
    </lineage>
</organism>
<feature type="domain" description="C-type lectin" evidence="2">
    <location>
        <begin position="39"/>
        <end position="157"/>
    </location>
</feature>
<dbReference type="Proteomes" id="UP000504634">
    <property type="component" value="Unplaced"/>
</dbReference>
<dbReference type="PROSITE" id="PS50041">
    <property type="entry name" value="C_TYPE_LECTIN_2"/>
    <property type="match status" value="1"/>
</dbReference>
<dbReference type="Gene3D" id="3.10.100.10">
    <property type="entry name" value="Mannose-Binding Protein A, subunit A"/>
    <property type="match status" value="1"/>
</dbReference>
<dbReference type="AlphaFoldDB" id="A0A6J2TLB2"/>